<dbReference type="Proteomes" id="UP000032142">
    <property type="component" value="Unassembled WGS sequence"/>
</dbReference>
<dbReference type="AlphaFoldDB" id="A0A0B0NMJ9"/>
<accession>A0A0B0NMJ9</accession>
<gene>
    <name evidence="1" type="ORF">F383_20448</name>
</gene>
<evidence type="ECO:0000313" key="1">
    <source>
        <dbReference type="EMBL" id="KHG14080.1"/>
    </source>
</evidence>
<organism evidence="1 2">
    <name type="scientific">Gossypium arboreum</name>
    <name type="common">Tree cotton</name>
    <name type="synonym">Gossypium nanking</name>
    <dbReference type="NCBI Taxonomy" id="29729"/>
    <lineage>
        <taxon>Eukaryota</taxon>
        <taxon>Viridiplantae</taxon>
        <taxon>Streptophyta</taxon>
        <taxon>Embryophyta</taxon>
        <taxon>Tracheophyta</taxon>
        <taxon>Spermatophyta</taxon>
        <taxon>Magnoliopsida</taxon>
        <taxon>eudicotyledons</taxon>
        <taxon>Gunneridae</taxon>
        <taxon>Pentapetalae</taxon>
        <taxon>rosids</taxon>
        <taxon>malvids</taxon>
        <taxon>Malvales</taxon>
        <taxon>Malvaceae</taxon>
        <taxon>Malvoideae</taxon>
        <taxon>Gossypium</taxon>
    </lineage>
</organism>
<proteinExistence type="predicted"/>
<dbReference type="EMBL" id="KN400813">
    <property type="protein sequence ID" value="KHG14080.1"/>
    <property type="molecule type" value="Genomic_DNA"/>
</dbReference>
<protein>
    <submittedName>
        <fullName evidence="1">Osmotin-like protein TPM-1</fullName>
    </submittedName>
</protein>
<sequence length="115" mass="13275">MSDVMVYENDIVNEFDEYVISRKSRLNLRNNLGYNLRLKHYVQVFRVSNSIPSVQRYRQASSGIEGCQRLDHTINWTFRMPSSKHMGRDTGVCLCRVKGMALGHGHVPRPCEVCT</sequence>
<keyword evidence="2" id="KW-1185">Reference proteome</keyword>
<evidence type="ECO:0000313" key="2">
    <source>
        <dbReference type="Proteomes" id="UP000032142"/>
    </source>
</evidence>
<name>A0A0B0NMJ9_GOSAR</name>
<reference evidence="2" key="1">
    <citation type="submission" date="2014-09" db="EMBL/GenBank/DDBJ databases">
        <authorList>
            <person name="Mudge J."/>
            <person name="Ramaraj T."/>
            <person name="Lindquist I.E."/>
            <person name="Bharti A.K."/>
            <person name="Sundararajan A."/>
            <person name="Cameron C.T."/>
            <person name="Woodward J.E."/>
            <person name="May G.D."/>
            <person name="Brubaker C."/>
            <person name="Broadhvest J."/>
            <person name="Wilkins T.A."/>
        </authorList>
    </citation>
    <scope>NUCLEOTIDE SEQUENCE</scope>
    <source>
        <strain evidence="2">cv. AKA8401</strain>
    </source>
</reference>